<dbReference type="Proteomes" id="UP000198302">
    <property type="component" value="Unassembled WGS sequence"/>
</dbReference>
<feature type="transmembrane region" description="Helical" evidence="1">
    <location>
        <begin position="69"/>
        <end position="86"/>
    </location>
</feature>
<proteinExistence type="predicted"/>
<reference evidence="2 4" key="1">
    <citation type="submission" date="2015-01" db="EMBL/GenBank/DDBJ databases">
        <title>Genome of Flavobacterium hibernum DSM 12611.</title>
        <authorList>
            <person name="Stropko S.J."/>
            <person name="Pipes S.E."/>
            <person name="Newman J.D."/>
        </authorList>
    </citation>
    <scope>NUCLEOTIDE SEQUENCE [LARGE SCALE GENOMIC DNA]</scope>
    <source>
        <strain evidence="2 4">DSM 12611</strain>
    </source>
</reference>
<evidence type="ECO:0000256" key="1">
    <source>
        <dbReference type="SAM" id="Phobius"/>
    </source>
</evidence>
<name>A0A0D0EXB9_9FLAO</name>
<organism evidence="2 4">
    <name type="scientific">Flavobacterium hibernum</name>
    <dbReference type="NCBI Taxonomy" id="37752"/>
    <lineage>
        <taxon>Bacteria</taxon>
        <taxon>Pseudomonadati</taxon>
        <taxon>Bacteroidota</taxon>
        <taxon>Flavobacteriia</taxon>
        <taxon>Flavobacteriales</taxon>
        <taxon>Flavobacteriaceae</taxon>
        <taxon>Flavobacterium</taxon>
    </lineage>
</organism>
<accession>A0A0D0EXB9</accession>
<keyword evidence="1" id="KW-0812">Transmembrane</keyword>
<evidence type="ECO:0000313" key="4">
    <source>
        <dbReference type="Proteomes" id="UP000032061"/>
    </source>
</evidence>
<feature type="transmembrane region" description="Helical" evidence="1">
    <location>
        <begin position="147"/>
        <end position="165"/>
    </location>
</feature>
<sequence>MHAWFSINPDPLTVETLAVLICSEFIMVNSGVLMAVFQKKLLILFFALVYALFAYEFNKMLPLQDNKIMIAYFVLVLHRMRFAFYNKSEKQRDKLLGLSGLAAILYIVSIGFCVVFSNFLRKLTYTKAFLDENNFQHNNYDPSQNSILMATGSIYYSLLIFSYLSNEYLEKKQGH</sequence>
<dbReference type="OrthoDB" id="6464693at2"/>
<evidence type="ECO:0000313" key="3">
    <source>
        <dbReference type="EMBL" id="OXA84283.1"/>
    </source>
</evidence>
<evidence type="ECO:0000313" key="2">
    <source>
        <dbReference type="EMBL" id="KIO51841.1"/>
    </source>
</evidence>
<keyword evidence="1" id="KW-1133">Transmembrane helix</keyword>
<reference evidence="3 5" key="2">
    <citation type="submission" date="2016-11" db="EMBL/GenBank/DDBJ databases">
        <title>Whole genomes of Flavobacteriaceae.</title>
        <authorList>
            <person name="Stine C."/>
            <person name="Li C."/>
            <person name="Tadesse D."/>
        </authorList>
    </citation>
    <scope>NUCLEOTIDE SEQUENCE [LARGE SCALE GENOMIC DNA]</scope>
    <source>
        <strain evidence="3 5">ATCC 51468</strain>
    </source>
</reference>
<dbReference type="EMBL" id="JPRK01000013">
    <property type="protein sequence ID" value="KIO51841.1"/>
    <property type="molecule type" value="Genomic_DNA"/>
</dbReference>
<keyword evidence="5" id="KW-1185">Reference proteome</keyword>
<keyword evidence="1" id="KW-0472">Membrane</keyword>
<dbReference type="Proteomes" id="UP000032061">
    <property type="component" value="Unassembled WGS sequence"/>
</dbReference>
<feature type="transmembrane region" description="Helical" evidence="1">
    <location>
        <begin position="12"/>
        <end position="34"/>
    </location>
</feature>
<feature type="transmembrane region" description="Helical" evidence="1">
    <location>
        <begin position="41"/>
        <end position="57"/>
    </location>
</feature>
<dbReference type="EMBL" id="MUGX01000034">
    <property type="protein sequence ID" value="OXA84283.1"/>
    <property type="molecule type" value="Genomic_DNA"/>
</dbReference>
<comment type="caution">
    <text evidence="2">The sequence shown here is derived from an EMBL/GenBank/DDBJ whole genome shotgun (WGS) entry which is preliminary data.</text>
</comment>
<gene>
    <name evidence="3" type="ORF">B0A73_20615</name>
    <name evidence="2" type="ORF">IW18_16465</name>
</gene>
<protein>
    <submittedName>
        <fullName evidence="2">Uncharacterized protein</fullName>
    </submittedName>
</protein>
<dbReference type="STRING" id="37752.IW18_16465"/>
<evidence type="ECO:0000313" key="5">
    <source>
        <dbReference type="Proteomes" id="UP000198302"/>
    </source>
</evidence>
<feature type="transmembrane region" description="Helical" evidence="1">
    <location>
        <begin position="98"/>
        <end position="120"/>
    </location>
</feature>
<dbReference type="AlphaFoldDB" id="A0A0D0EXB9"/>
<dbReference type="RefSeq" id="WP_041518968.1">
    <property type="nucleotide sequence ID" value="NZ_JPRK01000013.1"/>
</dbReference>